<evidence type="ECO:0000313" key="2">
    <source>
        <dbReference type="Proteomes" id="UP000184041"/>
    </source>
</evidence>
<name>A0A1M5M4Q2_9BACT</name>
<dbReference type="EMBL" id="FQUS01000051">
    <property type="protein sequence ID" value="SHG72220.1"/>
    <property type="molecule type" value="Genomic_DNA"/>
</dbReference>
<reference evidence="1 2" key="1">
    <citation type="submission" date="2016-11" db="EMBL/GenBank/DDBJ databases">
        <authorList>
            <person name="Jaros S."/>
            <person name="Januszkiewicz K."/>
            <person name="Wedrychowicz H."/>
        </authorList>
    </citation>
    <scope>NUCLEOTIDE SEQUENCE [LARGE SCALE GENOMIC DNA]</scope>
    <source>
        <strain evidence="1 2">DSM 21986</strain>
    </source>
</reference>
<keyword evidence="2" id="KW-1185">Reference proteome</keyword>
<sequence length="39" mass="4561">MYYIICTAFCIGFVVTIAFGMDQFLEEVKYHLMMLIAFS</sequence>
<evidence type="ECO:0000313" key="1">
    <source>
        <dbReference type="EMBL" id="SHG72220.1"/>
    </source>
</evidence>
<protein>
    <submittedName>
        <fullName evidence="1">Uncharacterized protein</fullName>
    </submittedName>
</protein>
<dbReference type="Proteomes" id="UP000184041">
    <property type="component" value="Unassembled WGS sequence"/>
</dbReference>
<proteinExistence type="predicted"/>
<accession>A0A1M5M4Q2</accession>
<dbReference type="AlphaFoldDB" id="A0A1M5M4Q2"/>
<gene>
    <name evidence="1" type="ORF">SAMN05443144_1512</name>
</gene>
<organism evidence="1 2">
    <name type="scientific">Fodinibius roseus</name>
    <dbReference type="NCBI Taxonomy" id="1194090"/>
    <lineage>
        <taxon>Bacteria</taxon>
        <taxon>Pseudomonadati</taxon>
        <taxon>Balneolota</taxon>
        <taxon>Balneolia</taxon>
        <taxon>Balneolales</taxon>
        <taxon>Balneolaceae</taxon>
        <taxon>Fodinibius</taxon>
    </lineage>
</organism>